<evidence type="ECO:0000256" key="5">
    <source>
        <dbReference type="ARBA" id="ARBA00022692"/>
    </source>
</evidence>
<dbReference type="EMBL" id="FNYT01000008">
    <property type="protein sequence ID" value="SEJ14023.1"/>
    <property type="molecule type" value="Genomic_DNA"/>
</dbReference>
<dbReference type="Pfam" id="PF12704">
    <property type="entry name" value="MacB_PCD"/>
    <property type="match status" value="1"/>
</dbReference>
<dbReference type="SMART" id="SM00382">
    <property type="entry name" value="AAA"/>
    <property type="match status" value="1"/>
</dbReference>
<evidence type="ECO:0000256" key="8">
    <source>
        <dbReference type="ARBA" id="ARBA00022970"/>
    </source>
</evidence>
<keyword evidence="4" id="KW-0997">Cell inner membrane</keyword>
<accession>A0A143YV89</accession>
<dbReference type="InterPro" id="IPR017871">
    <property type="entry name" value="ABC_transporter-like_CS"/>
</dbReference>
<evidence type="ECO:0000256" key="1">
    <source>
        <dbReference type="ARBA" id="ARBA00004429"/>
    </source>
</evidence>
<evidence type="ECO:0000256" key="11">
    <source>
        <dbReference type="ARBA" id="ARBA00038388"/>
    </source>
</evidence>
<evidence type="ECO:0000256" key="9">
    <source>
        <dbReference type="ARBA" id="ARBA00022989"/>
    </source>
</evidence>
<dbReference type="InterPro" id="IPR027417">
    <property type="entry name" value="P-loop_NTPase"/>
</dbReference>
<dbReference type="GO" id="GO:0022857">
    <property type="term" value="F:transmembrane transporter activity"/>
    <property type="evidence" value="ECO:0007669"/>
    <property type="project" value="UniProtKB-ARBA"/>
</dbReference>
<protein>
    <submittedName>
        <fullName evidence="15">ABC-type lipoprotein export system, ATPase component</fullName>
    </submittedName>
    <submittedName>
        <fullName evidence="14">Abc transporter permease protein domain</fullName>
    </submittedName>
</protein>
<sequence>MAFVELKNLNKYYPISGSEDFQALKDVNLSLDKGELVSIVGESGSGKSTLMNLLGGLDSQFSGEITVDGQKMSGFKEKDFVNYHKEKIGFVFQSFNLVSHLTVLDNVTLAMTLSNVDKKARVARAREVLKQLGLEGHYKKKPSQLSGGQKQRVAIARALVNDPDIIIADEPTGALDSQTTDQVLDIIQDIAKTGKLVIMVTHSEKVAARSTRVVTIDDGKIIGDVRQGELALHDNAFGLQQKTKSKNLTFFAAIRLALLNMKEKLARNILIALGGSIGIMSIIVMLSLGEGVNDYLTETMNANVNPLVSEVRMPIVIETNNSENADSSMMIMTPAGAEIPAGSAPSGPPAGVTQSDPFGEENIEELRNIPHVVEVNLAYTSLTIGSDNIIYEGTKYSFMNFGTTSGMTDSNILYGAFPEAGEILITEGVANQMAATAEEAIGKEVTVDVTIDGESLEKNYVISGIYTAGQAIGAFESVYMSPESFEALTAENNMQVEPNVVYLVSDDPENTQAIKDEVAALGYRGSSADALASTFTQMLDIFTYILSGVAGISLFVSAIMILTVLYISVVERTQEIGVIKAIGGRKKDIRRIFVSESFLIGLFSGLLGVGIAYLITVVGNIVVENLFDTAILNMTPGFAAFGIITSVIISMVAGLMPAQKAARLDPVEALRHD</sequence>
<evidence type="ECO:0000256" key="6">
    <source>
        <dbReference type="ARBA" id="ARBA00022741"/>
    </source>
</evidence>
<keyword evidence="9 12" id="KW-1133">Transmembrane helix</keyword>
<dbReference type="Gene3D" id="3.40.50.300">
    <property type="entry name" value="P-loop containing nucleotide triphosphate hydrolases"/>
    <property type="match status" value="1"/>
</dbReference>
<evidence type="ECO:0000313" key="16">
    <source>
        <dbReference type="Proteomes" id="UP000199280"/>
    </source>
</evidence>
<keyword evidence="2" id="KW-0813">Transport</keyword>
<dbReference type="InterPro" id="IPR003439">
    <property type="entry name" value="ABC_transporter-like_ATP-bd"/>
</dbReference>
<evidence type="ECO:0000259" key="13">
    <source>
        <dbReference type="PROSITE" id="PS50893"/>
    </source>
</evidence>
<dbReference type="PROSITE" id="PS50893">
    <property type="entry name" value="ABC_TRANSPORTER_2"/>
    <property type="match status" value="1"/>
</dbReference>
<evidence type="ECO:0000256" key="4">
    <source>
        <dbReference type="ARBA" id="ARBA00022519"/>
    </source>
</evidence>
<dbReference type="RefSeq" id="WP_068623012.1">
    <property type="nucleotide sequence ID" value="NZ_FJNB01000011.1"/>
</dbReference>
<keyword evidence="3" id="KW-1003">Cell membrane</keyword>
<keyword evidence="10 12" id="KW-0472">Membrane</keyword>
<dbReference type="CDD" id="cd03255">
    <property type="entry name" value="ABC_MJ0796_LolCDE_FtsE"/>
    <property type="match status" value="1"/>
</dbReference>
<dbReference type="STRING" id="640938.TR210_1619"/>
<reference evidence="14" key="1">
    <citation type="submission" date="2016-02" db="EMBL/GenBank/DDBJ databases">
        <authorList>
            <person name="Wen L."/>
            <person name="He K."/>
            <person name="Yang H."/>
        </authorList>
    </citation>
    <scope>NUCLEOTIDE SEQUENCE [LARGE SCALE GENOMIC DNA]</scope>
    <source>
        <strain evidence="14">Trichococcus_R210</strain>
    </source>
</reference>
<gene>
    <name evidence="15" type="ORF">SAMN05216375_10857</name>
    <name evidence="14" type="ORF">TR210_1619</name>
</gene>
<keyword evidence="5 12" id="KW-0812">Transmembrane</keyword>
<dbReference type="AlphaFoldDB" id="A0A143YV89"/>
<dbReference type="OrthoDB" id="2079174at2"/>
<keyword evidence="6" id="KW-0547">Nucleotide-binding</keyword>
<dbReference type="PANTHER" id="PTHR42798">
    <property type="entry name" value="LIPOPROTEIN-RELEASING SYSTEM ATP-BINDING PROTEIN LOLD"/>
    <property type="match status" value="1"/>
</dbReference>
<dbReference type="InterPro" id="IPR003593">
    <property type="entry name" value="AAA+_ATPase"/>
</dbReference>
<reference evidence="15 16" key="2">
    <citation type="submission" date="2016-10" db="EMBL/GenBank/DDBJ databases">
        <authorList>
            <person name="Varghese N."/>
            <person name="Submissions S."/>
        </authorList>
    </citation>
    <scope>NUCLEOTIDE SEQUENCE [LARGE SCALE GENOMIC DNA]</scope>
    <source>
        <strain evidence="15 16">DSM 22150</strain>
    </source>
</reference>
<comment type="subcellular location">
    <subcellularLocation>
        <location evidence="1">Cell inner membrane</location>
        <topology evidence="1">Multi-pass membrane protein</topology>
    </subcellularLocation>
</comment>
<dbReference type="GO" id="GO:0005886">
    <property type="term" value="C:plasma membrane"/>
    <property type="evidence" value="ECO:0007669"/>
    <property type="project" value="UniProtKB-SubCell"/>
</dbReference>
<organism evidence="14">
    <name type="scientific">Trichococcus ilyis</name>
    <dbReference type="NCBI Taxonomy" id="640938"/>
    <lineage>
        <taxon>Bacteria</taxon>
        <taxon>Bacillati</taxon>
        <taxon>Bacillota</taxon>
        <taxon>Bacilli</taxon>
        <taxon>Lactobacillales</taxon>
        <taxon>Carnobacteriaceae</taxon>
        <taxon>Trichococcus</taxon>
    </lineage>
</organism>
<comment type="similarity">
    <text evidence="11">Belongs to the ABC transporter superfamily. Macrolide exporter (TC 3.A.1.122) family.</text>
</comment>
<dbReference type="FunFam" id="3.40.50.300:FF:000032">
    <property type="entry name" value="Export ABC transporter ATP-binding protein"/>
    <property type="match status" value="1"/>
</dbReference>
<dbReference type="GO" id="GO:0006865">
    <property type="term" value="P:amino acid transport"/>
    <property type="evidence" value="ECO:0007669"/>
    <property type="project" value="UniProtKB-KW"/>
</dbReference>
<dbReference type="SUPFAM" id="SSF52540">
    <property type="entry name" value="P-loop containing nucleoside triphosphate hydrolases"/>
    <property type="match status" value="1"/>
</dbReference>
<dbReference type="Proteomes" id="UP000076878">
    <property type="component" value="Unassembled WGS sequence"/>
</dbReference>
<feature type="transmembrane region" description="Helical" evidence="12">
    <location>
        <begin position="541"/>
        <end position="570"/>
    </location>
</feature>
<dbReference type="PROSITE" id="PS00211">
    <property type="entry name" value="ABC_TRANSPORTER_1"/>
    <property type="match status" value="1"/>
</dbReference>
<keyword evidence="8" id="KW-0029">Amino-acid transport</keyword>
<keyword evidence="15" id="KW-0449">Lipoprotein</keyword>
<dbReference type="GO" id="GO:0005524">
    <property type="term" value="F:ATP binding"/>
    <property type="evidence" value="ECO:0007669"/>
    <property type="project" value="UniProtKB-KW"/>
</dbReference>
<dbReference type="Pfam" id="PF00005">
    <property type="entry name" value="ABC_tran"/>
    <property type="match status" value="1"/>
</dbReference>
<dbReference type="InterPro" id="IPR003838">
    <property type="entry name" value="ABC3_permease_C"/>
</dbReference>
<evidence type="ECO:0000313" key="14">
    <source>
        <dbReference type="EMBL" id="CZQ99127.1"/>
    </source>
</evidence>
<feature type="domain" description="ABC transporter" evidence="13">
    <location>
        <begin position="4"/>
        <end position="243"/>
    </location>
</feature>
<evidence type="ECO:0000256" key="7">
    <source>
        <dbReference type="ARBA" id="ARBA00022840"/>
    </source>
</evidence>
<evidence type="ECO:0000256" key="3">
    <source>
        <dbReference type="ARBA" id="ARBA00022475"/>
    </source>
</evidence>
<evidence type="ECO:0000256" key="12">
    <source>
        <dbReference type="SAM" id="Phobius"/>
    </source>
</evidence>
<dbReference type="GO" id="GO:0098796">
    <property type="term" value="C:membrane protein complex"/>
    <property type="evidence" value="ECO:0007669"/>
    <property type="project" value="UniProtKB-ARBA"/>
</dbReference>
<keyword evidence="16" id="KW-1185">Reference proteome</keyword>
<dbReference type="InterPro" id="IPR017911">
    <property type="entry name" value="MacB-like_ATP-bd"/>
</dbReference>
<feature type="transmembrane region" description="Helical" evidence="12">
    <location>
        <begin position="591"/>
        <end position="615"/>
    </location>
</feature>
<evidence type="ECO:0000256" key="2">
    <source>
        <dbReference type="ARBA" id="ARBA00022448"/>
    </source>
</evidence>
<dbReference type="EMBL" id="FJNB01000011">
    <property type="protein sequence ID" value="CZQ99127.1"/>
    <property type="molecule type" value="Genomic_DNA"/>
</dbReference>
<evidence type="ECO:0000256" key="10">
    <source>
        <dbReference type="ARBA" id="ARBA00023136"/>
    </source>
</evidence>
<dbReference type="Proteomes" id="UP000199280">
    <property type="component" value="Unassembled WGS sequence"/>
</dbReference>
<dbReference type="PANTHER" id="PTHR42798:SF6">
    <property type="entry name" value="CELL DIVISION ATP-BINDING PROTEIN FTSE"/>
    <property type="match status" value="1"/>
</dbReference>
<dbReference type="Pfam" id="PF02687">
    <property type="entry name" value="FtsX"/>
    <property type="match status" value="1"/>
</dbReference>
<dbReference type="GO" id="GO:0016887">
    <property type="term" value="F:ATP hydrolysis activity"/>
    <property type="evidence" value="ECO:0007669"/>
    <property type="project" value="InterPro"/>
</dbReference>
<keyword evidence="7" id="KW-0067">ATP-binding</keyword>
<proteinExistence type="inferred from homology"/>
<evidence type="ECO:0000313" key="15">
    <source>
        <dbReference type="EMBL" id="SEJ14023.1"/>
    </source>
</evidence>
<name>A0A143YV89_9LACT</name>
<dbReference type="InterPro" id="IPR025857">
    <property type="entry name" value="MacB_PCD"/>
</dbReference>
<feature type="transmembrane region" description="Helical" evidence="12">
    <location>
        <begin position="635"/>
        <end position="656"/>
    </location>
</feature>